<keyword evidence="2" id="KW-1185">Reference proteome</keyword>
<dbReference type="AlphaFoldDB" id="A0A9N9DN66"/>
<name>A0A9N9DN66_9GLOM</name>
<dbReference type="Proteomes" id="UP000789570">
    <property type="component" value="Unassembled WGS sequence"/>
</dbReference>
<comment type="caution">
    <text evidence="1">The sequence shown here is derived from an EMBL/GenBank/DDBJ whole genome shotgun (WGS) entry which is preliminary data.</text>
</comment>
<evidence type="ECO:0000313" key="1">
    <source>
        <dbReference type="EMBL" id="CAG8641333.1"/>
    </source>
</evidence>
<dbReference type="EMBL" id="CAJVPQ010003959">
    <property type="protein sequence ID" value="CAG8641333.1"/>
    <property type="molecule type" value="Genomic_DNA"/>
</dbReference>
<reference evidence="1" key="1">
    <citation type="submission" date="2021-06" db="EMBL/GenBank/DDBJ databases">
        <authorList>
            <person name="Kallberg Y."/>
            <person name="Tangrot J."/>
            <person name="Rosling A."/>
        </authorList>
    </citation>
    <scope>NUCLEOTIDE SEQUENCE</scope>
    <source>
        <strain evidence="1">UK204</strain>
    </source>
</reference>
<proteinExistence type="predicted"/>
<sequence>MKYCRIIDNEQQKLTEICRIKEKEPFGRSEIKIAGNFGINENDEVYFSKKSLNRSLQKINNGISQNRDCHIGRKELEALIEIFTKAMEADKFL</sequence>
<evidence type="ECO:0000313" key="2">
    <source>
        <dbReference type="Proteomes" id="UP000789570"/>
    </source>
</evidence>
<gene>
    <name evidence="1" type="ORF">FCALED_LOCUS10582</name>
</gene>
<protein>
    <submittedName>
        <fullName evidence="1">59_t:CDS:1</fullName>
    </submittedName>
</protein>
<accession>A0A9N9DN66</accession>
<organism evidence="1 2">
    <name type="scientific">Funneliformis caledonium</name>
    <dbReference type="NCBI Taxonomy" id="1117310"/>
    <lineage>
        <taxon>Eukaryota</taxon>
        <taxon>Fungi</taxon>
        <taxon>Fungi incertae sedis</taxon>
        <taxon>Mucoromycota</taxon>
        <taxon>Glomeromycotina</taxon>
        <taxon>Glomeromycetes</taxon>
        <taxon>Glomerales</taxon>
        <taxon>Glomeraceae</taxon>
        <taxon>Funneliformis</taxon>
    </lineage>
</organism>